<proteinExistence type="predicted"/>
<gene>
    <name evidence="1" type="ORF">GFSPODELE1_LOCUS4629</name>
</gene>
<evidence type="ECO:0000313" key="2">
    <source>
        <dbReference type="Proteomes" id="UP001497453"/>
    </source>
</evidence>
<evidence type="ECO:0000313" key="1">
    <source>
        <dbReference type="EMBL" id="CAL1703543.1"/>
    </source>
</evidence>
<sequence>MGVPGRSDRHRPARGIPSHSLIKAARRFIRTVALLMSQAESRVHRPSKTLLLGPFSQTGSKSSPLVDMTLNYDVLCIVLFQLSFQSRRGLLCMMRTCKDLHEYGLPVLLGSPIRVQGTNVEDFCRFILSDKVRFGSLLRDITLADCGSHGDPERQIVHYIGDLLEIFKHTSILHRLTFTHTENMWRHAKPLLNLALNHPNINHLLLENLGLQSEPDVEAKNIPAQKISLSFGWKHLHHEVDIEDLAPFQSSLMELRTDLLSFEHANIQFHSMQSLTFDWLPATHFTSKTLSYVFPNLRSLTIHRSTSSNDSFTKAQLVYARTQNRGNVGSETWSQLDHVAGYVEAIYILGLTCKIRHIEAEWDDIQFGKLLNEIVNDCSPRSIAFKTVLTTREAIQGLRDAFRMCLHPSSILLHFCLFDDAISVIDPLVMQDFFDFLRNLSISYIEIHLHPQSKSLKTVGFGWPQGEDHLTSFAECIMRSSKTIQHILVEIPDIGVYFWEVHDDDTIGSGKCLRRVSGMAGRCQDFVPRAQ</sequence>
<organism evidence="1 2">
    <name type="scientific">Somion occarium</name>
    <dbReference type="NCBI Taxonomy" id="3059160"/>
    <lineage>
        <taxon>Eukaryota</taxon>
        <taxon>Fungi</taxon>
        <taxon>Dikarya</taxon>
        <taxon>Basidiomycota</taxon>
        <taxon>Agaricomycotina</taxon>
        <taxon>Agaricomycetes</taxon>
        <taxon>Polyporales</taxon>
        <taxon>Cerrenaceae</taxon>
        <taxon>Somion</taxon>
    </lineage>
</organism>
<accession>A0ABP1D908</accession>
<evidence type="ECO:0008006" key="3">
    <source>
        <dbReference type="Google" id="ProtNLM"/>
    </source>
</evidence>
<dbReference type="Proteomes" id="UP001497453">
    <property type="component" value="Chromosome 3"/>
</dbReference>
<reference evidence="2" key="1">
    <citation type="submission" date="2024-04" db="EMBL/GenBank/DDBJ databases">
        <authorList>
            <person name="Shaw F."/>
            <person name="Minotto A."/>
        </authorList>
    </citation>
    <scope>NUCLEOTIDE SEQUENCE [LARGE SCALE GENOMIC DNA]</scope>
</reference>
<dbReference type="EMBL" id="OZ037946">
    <property type="protein sequence ID" value="CAL1703543.1"/>
    <property type="molecule type" value="Genomic_DNA"/>
</dbReference>
<protein>
    <recommendedName>
        <fullName evidence="3">F-box domain-containing protein</fullName>
    </recommendedName>
</protein>
<name>A0ABP1D908_9APHY</name>
<keyword evidence="2" id="KW-1185">Reference proteome</keyword>